<dbReference type="AlphaFoldDB" id="A0A8K0JGM0"/>
<dbReference type="EMBL" id="JABELV010000146">
    <property type="protein sequence ID" value="KAG7529518.1"/>
    <property type="molecule type" value="Genomic_DNA"/>
</dbReference>
<reference evidence="8" key="1">
    <citation type="submission" date="2020-04" db="EMBL/GenBank/DDBJ databases">
        <title>Analysis of mating type loci in Filobasidium floriforme.</title>
        <authorList>
            <person name="Nowrousian M."/>
        </authorList>
    </citation>
    <scope>NUCLEOTIDE SEQUENCE</scope>
    <source>
        <strain evidence="8">CBS 6242</strain>
    </source>
</reference>
<dbReference type="SUPFAM" id="SSF48371">
    <property type="entry name" value="ARM repeat"/>
    <property type="match status" value="1"/>
</dbReference>
<evidence type="ECO:0000313" key="8">
    <source>
        <dbReference type="EMBL" id="KAG7529518.1"/>
    </source>
</evidence>
<name>A0A8K0JGM0_9TREE</name>
<dbReference type="PANTHER" id="PTHR14978:SF0">
    <property type="entry name" value="BETA-CATENIN-LIKE PROTEIN 1"/>
    <property type="match status" value="1"/>
</dbReference>
<keyword evidence="5" id="KW-0539">Nucleus</keyword>
<accession>A0A8K0JGM0</accession>
<gene>
    <name evidence="8" type="ORF">FFLO_05586</name>
</gene>
<evidence type="ECO:0000313" key="9">
    <source>
        <dbReference type="Proteomes" id="UP000812966"/>
    </source>
</evidence>
<protein>
    <recommendedName>
        <fullName evidence="7">Beta-catenin-like protein 1 N-terminal domain-containing protein</fullName>
    </recommendedName>
</protein>
<dbReference type="Proteomes" id="UP000812966">
    <property type="component" value="Unassembled WGS sequence"/>
</dbReference>
<dbReference type="Gene3D" id="1.25.10.10">
    <property type="entry name" value="Leucine-rich Repeat Variant"/>
    <property type="match status" value="1"/>
</dbReference>
<keyword evidence="4" id="KW-0175">Coiled coil</keyword>
<dbReference type="InterPro" id="IPR013180">
    <property type="entry name" value="CTNNBL1_N"/>
</dbReference>
<keyword evidence="3" id="KW-0677">Repeat</keyword>
<keyword evidence="9" id="KW-1185">Reference proteome</keyword>
<dbReference type="InterPro" id="IPR039678">
    <property type="entry name" value="CTNNBL1"/>
</dbReference>
<dbReference type="FunFam" id="1.25.10.10:FF:001136">
    <property type="entry name" value="Beta-catenin-like protein 1"/>
    <property type="match status" value="1"/>
</dbReference>
<dbReference type="InterPro" id="IPR016024">
    <property type="entry name" value="ARM-type_fold"/>
</dbReference>
<evidence type="ECO:0000259" key="7">
    <source>
        <dbReference type="SMART" id="SM01156"/>
    </source>
</evidence>
<evidence type="ECO:0000256" key="6">
    <source>
        <dbReference type="SAM" id="MobiDB-lite"/>
    </source>
</evidence>
<feature type="domain" description="Beta-catenin-like protein 1 N-terminal" evidence="7">
    <location>
        <begin position="132"/>
        <end position="242"/>
    </location>
</feature>
<comment type="subcellular location">
    <subcellularLocation>
        <location evidence="1">Nucleus</location>
    </subcellularLocation>
</comment>
<comment type="caution">
    <text evidence="8">The sequence shown here is derived from an EMBL/GenBank/DDBJ whole genome shotgun (WGS) entry which is preliminary data.</text>
</comment>
<evidence type="ECO:0000256" key="2">
    <source>
        <dbReference type="ARBA" id="ARBA00022553"/>
    </source>
</evidence>
<dbReference type="SMART" id="SM01156">
    <property type="entry name" value="DUF1716"/>
    <property type="match status" value="1"/>
</dbReference>
<feature type="compositionally biased region" description="Acidic residues" evidence="6">
    <location>
        <begin position="83"/>
        <end position="92"/>
    </location>
</feature>
<feature type="region of interest" description="Disordered" evidence="6">
    <location>
        <begin position="1"/>
        <end position="99"/>
    </location>
</feature>
<keyword evidence="2" id="KW-0597">Phosphoprotein</keyword>
<feature type="compositionally biased region" description="Polar residues" evidence="6">
    <location>
        <begin position="52"/>
        <end position="66"/>
    </location>
</feature>
<dbReference type="GO" id="GO:0010467">
    <property type="term" value="P:gene expression"/>
    <property type="evidence" value="ECO:0007669"/>
    <property type="project" value="UniProtKB-ARBA"/>
</dbReference>
<evidence type="ECO:0000256" key="5">
    <source>
        <dbReference type="ARBA" id="ARBA00023242"/>
    </source>
</evidence>
<dbReference type="GO" id="GO:0005681">
    <property type="term" value="C:spliceosomal complex"/>
    <property type="evidence" value="ECO:0007669"/>
    <property type="project" value="TreeGrafter"/>
</dbReference>
<organism evidence="8 9">
    <name type="scientific">Filobasidium floriforme</name>
    <dbReference type="NCBI Taxonomy" id="5210"/>
    <lineage>
        <taxon>Eukaryota</taxon>
        <taxon>Fungi</taxon>
        <taxon>Dikarya</taxon>
        <taxon>Basidiomycota</taxon>
        <taxon>Agaricomycotina</taxon>
        <taxon>Tremellomycetes</taxon>
        <taxon>Filobasidiales</taxon>
        <taxon>Filobasidiaceae</taxon>
        <taxon>Filobasidium</taxon>
    </lineage>
</organism>
<dbReference type="Pfam" id="PF08216">
    <property type="entry name" value="CTNNBL"/>
    <property type="match status" value="1"/>
</dbReference>
<evidence type="ECO:0000256" key="3">
    <source>
        <dbReference type="ARBA" id="ARBA00022737"/>
    </source>
</evidence>
<dbReference type="InterPro" id="IPR011989">
    <property type="entry name" value="ARM-like"/>
</dbReference>
<proteinExistence type="predicted"/>
<evidence type="ECO:0000256" key="1">
    <source>
        <dbReference type="ARBA" id="ARBA00004123"/>
    </source>
</evidence>
<evidence type="ECO:0000256" key="4">
    <source>
        <dbReference type="ARBA" id="ARBA00023054"/>
    </source>
</evidence>
<sequence>MNGAFKVPELPSSGGSKRKLPSSSSTDTSGAGVKRPRTNNNGNADPLANLSKIPNSSRSAASTGNAGSIPIASGKGKGRAATVEDERDEEGPQDVRIQDEEEDVDGVYGVAEETFEADDGDEEGGRFFGGGTNETQERILDMFANVADEQASALPTIPELRKQIIKFDRVVRKNAEMRSKWVDQPTKYLDSETELDRAFTFLYPLPQNPLLYYPEVIKNELLLPDLVQLLSHDNTDISLQVVSALYEMTDEDVGEDLLEAEGEGEDEDEKREEMRTKLRLIMGDFIGLLLDQSILELLVSNLSRLNEEDEESDRTGVFNILGIFDNFLGFLPPLANQIVEQTELLPWLLSRLTVPAYDSNKQYASEVLAVLLQEERGVRMKLADLGGIEPLLLAVSVYRNKDPGDTEELEYIENIFNALCSVLAEPELKHAFLEAEGVELMALIMKEKVVARTRAIKVMAYATQGEDGKGCCERFVEVLGLKSLFSAFMGKGGPKKSKTTAAFATSPLEDEEHVLSILASLFTSLDSETPARIRTLAKFVENDYEKIDRLLEMREGAVGRLSRTDREVDMEKQIMLENGEEITDEEKDDWYLRKLNAGLSHLQNIDYVLAWVVMEDDGAQGHTKMLLSRKGKTFEDVIGVLKELRDTIASDAEVDNANDGQADVQPDKVMILDALVAFCQQL</sequence>
<dbReference type="PANTHER" id="PTHR14978">
    <property type="entry name" value="BETA-CATENIN-LIKE PROTEIN 1 NUCLEAR ASSOCIATED PROTEIN"/>
    <property type="match status" value="1"/>
</dbReference>